<comment type="subcellular location">
    <subcellularLocation>
        <location evidence="1">Membrane</location>
    </subcellularLocation>
</comment>
<evidence type="ECO:0008006" key="10">
    <source>
        <dbReference type="Google" id="ProtNLM"/>
    </source>
</evidence>
<evidence type="ECO:0000313" key="8">
    <source>
        <dbReference type="EMBL" id="OSX69670.1"/>
    </source>
</evidence>
<dbReference type="GO" id="GO:0042549">
    <property type="term" value="P:photosystem II stabilization"/>
    <property type="evidence" value="ECO:0007669"/>
    <property type="project" value="InterPro"/>
</dbReference>
<keyword evidence="4" id="KW-0793">Thylakoid</keyword>
<keyword evidence="6" id="KW-0604">Photosystem II</keyword>
<comment type="similarity">
    <text evidence="2">Belongs to the PsbO family.</text>
</comment>
<sequence length="304" mass="32367">MPRRLHAGGRRGGHPHGRRPRRCDARGRRGGRRHLGGGGADGAPPPAAALTAADIRSLTYEQVKGTGLANRCPEVDVSKGSIPLSSGKAYKLVDMCLEPKTFLVEEEVGGKRGEVRKAFVDTKLMTRATYTLTGIEGTLRSEGDRVVFEEKEGIDYAATTVQLPGGERVPFLFTIKSLVASAQGGGQISTATEFGGPYKVPSYRTGGFLDPKGRGMVTGYDMAVGLPALEADGREGQSKLEKETNKKFDVTDGEIEMAINAIDASSGEIGGVFVAEQLTDTDMGAKQPHKVLVKGIFYARVVEA</sequence>
<dbReference type="Gene3D" id="2.40.160.30">
    <property type="entry name" value="Photosystem II, cytochrome c-550 precursor"/>
    <property type="match status" value="1"/>
</dbReference>
<gene>
    <name evidence="8" type="ORF">BU14_1288s0002</name>
</gene>
<feature type="region of interest" description="Disordered" evidence="7">
    <location>
        <begin position="1"/>
        <end position="46"/>
    </location>
</feature>
<evidence type="ECO:0000256" key="4">
    <source>
        <dbReference type="ARBA" id="ARBA00023078"/>
    </source>
</evidence>
<dbReference type="Proteomes" id="UP000218209">
    <property type="component" value="Unassembled WGS sequence"/>
</dbReference>
<dbReference type="SUPFAM" id="SSF56925">
    <property type="entry name" value="OMPA-like"/>
    <property type="match status" value="1"/>
</dbReference>
<evidence type="ECO:0000256" key="7">
    <source>
        <dbReference type="SAM" id="MobiDB-lite"/>
    </source>
</evidence>
<evidence type="ECO:0000256" key="5">
    <source>
        <dbReference type="ARBA" id="ARBA00023136"/>
    </source>
</evidence>
<evidence type="ECO:0000256" key="6">
    <source>
        <dbReference type="ARBA" id="ARBA00023276"/>
    </source>
</evidence>
<keyword evidence="3" id="KW-0602">Photosynthesis</keyword>
<dbReference type="InterPro" id="IPR011250">
    <property type="entry name" value="OMP/PagP_B-barrel"/>
</dbReference>
<evidence type="ECO:0000256" key="3">
    <source>
        <dbReference type="ARBA" id="ARBA00022531"/>
    </source>
</evidence>
<evidence type="ECO:0000313" key="9">
    <source>
        <dbReference type="Proteomes" id="UP000218209"/>
    </source>
</evidence>
<protein>
    <recommendedName>
        <fullName evidence="10">Oxygen-evolving enhancer protein 1, chloroplastic</fullName>
    </recommendedName>
</protein>
<dbReference type="Pfam" id="PF01716">
    <property type="entry name" value="MSP"/>
    <property type="match status" value="1"/>
</dbReference>
<name>A0A1X6NM98_PORUM</name>
<evidence type="ECO:0000256" key="1">
    <source>
        <dbReference type="ARBA" id="ARBA00004370"/>
    </source>
</evidence>
<dbReference type="PANTHER" id="PTHR34058">
    <property type="entry name" value="OXYGEN-EVOLVING ENHANCER PROTEIN 1-2, CHLOROPLASTIC"/>
    <property type="match status" value="1"/>
</dbReference>
<dbReference type="GO" id="GO:0009523">
    <property type="term" value="C:photosystem II"/>
    <property type="evidence" value="ECO:0007669"/>
    <property type="project" value="UniProtKB-KW"/>
</dbReference>
<dbReference type="OrthoDB" id="2860at2759"/>
<proteinExistence type="inferred from homology"/>
<keyword evidence="9" id="KW-1185">Reference proteome</keyword>
<organism evidence="8 9">
    <name type="scientific">Porphyra umbilicalis</name>
    <name type="common">Purple laver</name>
    <name type="synonym">Red alga</name>
    <dbReference type="NCBI Taxonomy" id="2786"/>
    <lineage>
        <taxon>Eukaryota</taxon>
        <taxon>Rhodophyta</taxon>
        <taxon>Bangiophyceae</taxon>
        <taxon>Bangiales</taxon>
        <taxon>Bangiaceae</taxon>
        <taxon>Porphyra</taxon>
    </lineage>
</organism>
<dbReference type="Gene3D" id="3.30.2050.10">
    <property type="entry name" value="photosynthetic oxygen evolving center domain"/>
    <property type="match status" value="1"/>
</dbReference>
<evidence type="ECO:0000256" key="2">
    <source>
        <dbReference type="ARBA" id="ARBA00009838"/>
    </source>
</evidence>
<keyword evidence="5" id="KW-0472">Membrane</keyword>
<reference evidence="8 9" key="1">
    <citation type="submission" date="2017-03" db="EMBL/GenBank/DDBJ databases">
        <title>WGS assembly of Porphyra umbilicalis.</title>
        <authorList>
            <person name="Brawley S.H."/>
            <person name="Blouin N.A."/>
            <person name="Ficko-Blean E."/>
            <person name="Wheeler G.L."/>
            <person name="Lohr M."/>
            <person name="Goodson H.V."/>
            <person name="Jenkins J.W."/>
            <person name="Blaby-Haas C.E."/>
            <person name="Helliwell K.E."/>
            <person name="Chan C."/>
            <person name="Marriage T."/>
            <person name="Bhattacharya D."/>
            <person name="Klein A.S."/>
            <person name="Badis Y."/>
            <person name="Brodie J."/>
            <person name="Cao Y."/>
            <person name="Collen J."/>
            <person name="Dittami S.M."/>
            <person name="Gachon C.M."/>
            <person name="Green B.R."/>
            <person name="Karpowicz S."/>
            <person name="Kim J.W."/>
            <person name="Kudahl U."/>
            <person name="Lin S."/>
            <person name="Michel G."/>
            <person name="Mittag M."/>
            <person name="Olson B.J."/>
            <person name="Pangilinan J."/>
            <person name="Peng Y."/>
            <person name="Qiu H."/>
            <person name="Shu S."/>
            <person name="Singer J.T."/>
            <person name="Smith A.G."/>
            <person name="Sprecher B.N."/>
            <person name="Wagner V."/>
            <person name="Wang W."/>
            <person name="Wang Z.-Y."/>
            <person name="Yan J."/>
            <person name="Yarish C."/>
            <person name="Zoeuner-Riek S."/>
            <person name="Zhuang Y."/>
            <person name="Zou Y."/>
            <person name="Lindquist E.A."/>
            <person name="Grimwood J."/>
            <person name="Barry K."/>
            <person name="Rokhsar D.S."/>
            <person name="Schmutz J."/>
            <person name="Stiller J.W."/>
            <person name="Grossman A.R."/>
            <person name="Prochnik S.E."/>
        </authorList>
    </citation>
    <scope>NUCLEOTIDE SEQUENCE [LARGE SCALE GENOMIC DNA]</scope>
    <source>
        <strain evidence="8">4086291</strain>
    </source>
</reference>
<dbReference type="InterPro" id="IPR002628">
    <property type="entry name" value="PsbO"/>
</dbReference>
<dbReference type="EMBL" id="KV919447">
    <property type="protein sequence ID" value="OSX69670.1"/>
    <property type="molecule type" value="Genomic_DNA"/>
</dbReference>
<dbReference type="AlphaFoldDB" id="A0A1X6NM98"/>
<accession>A0A1X6NM98</accession>
<feature type="compositionally biased region" description="Basic residues" evidence="7">
    <location>
        <begin position="1"/>
        <end position="21"/>
    </location>
</feature>
<dbReference type="GO" id="GO:0010207">
    <property type="term" value="P:photosystem II assembly"/>
    <property type="evidence" value="ECO:0007669"/>
    <property type="project" value="InterPro"/>
</dbReference>